<protein>
    <submittedName>
        <fullName evidence="2">Uncharacterized protein z510L</fullName>
    </submittedName>
</protein>
<keyword evidence="3" id="KW-1185">Reference proteome</keyword>
<reference evidence="2 3" key="1">
    <citation type="submission" date="2006-09" db="EMBL/GenBank/DDBJ databases">
        <title>Sequence and annotation of the 288-kb ATCV-1 virus that infects an endosymbiotic Chlorella strain of the heliozoon Acanthocystis turfacea.</title>
        <authorList>
            <person name="Fitzgerald L.A."/>
            <person name="Graves M.V."/>
            <person name="Li X."/>
            <person name="Pfitzner A.J.P."/>
            <person name="Hartigan J."/>
            <person name="Van Etten J.L."/>
        </authorList>
    </citation>
    <scope>NUCLEOTIDE SEQUENCE [LARGE SCALE GENOMIC DNA]</scope>
    <source>
        <strain evidence="2 3">ATCV-1</strain>
    </source>
</reference>
<proteinExistence type="predicted"/>
<dbReference type="GeneID" id="5470944"/>
<dbReference type="Proteomes" id="UP000202420">
    <property type="component" value="Segment"/>
</dbReference>
<evidence type="ECO:0000256" key="1">
    <source>
        <dbReference type="SAM" id="MobiDB-lite"/>
    </source>
</evidence>
<accession>A7K9C0</accession>
<feature type="region of interest" description="Disordered" evidence="1">
    <location>
        <begin position="58"/>
        <end position="78"/>
    </location>
</feature>
<feature type="compositionally biased region" description="Polar residues" evidence="1">
    <location>
        <begin position="68"/>
        <end position="78"/>
    </location>
</feature>
<name>A7K9C0_9PHYC</name>
<evidence type="ECO:0000313" key="2">
    <source>
        <dbReference type="EMBL" id="ABT16644.1"/>
    </source>
</evidence>
<organism evidence="2 3">
    <name type="scientific">Chlorovirus heliozoae</name>
    <dbReference type="NCBI Taxonomy" id="322019"/>
    <lineage>
        <taxon>Viruses</taxon>
        <taxon>Varidnaviria</taxon>
        <taxon>Bamfordvirae</taxon>
        <taxon>Nucleocytoviricota</taxon>
        <taxon>Megaviricetes</taxon>
        <taxon>Algavirales</taxon>
        <taxon>Phycodnaviridae</taxon>
        <taxon>Chlorovirus</taxon>
    </lineage>
</organism>
<evidence type="ECO:0000313" key="3">
    <source>
        <dbReference type="Proteomes" id="UP000202420"/>
    </source>
</evidence>
<dbReference type="KEGG" id="vg:5470944"/>
<dbReference type="RefSeq" id="YP_001426991.1">
    <property type="nucleotide sequence ID" value="NC_008724.1"/>
</dbReference>
<gene>
    <name evidence="2" type="primary">z510L</name>
    <name evidence="2" type="ORF">ATCV1_z510L</name>
</gene>
<dbReference type="EMBL" id="EF101928">
    <property type="protein sequence ID" value="ABT16644.1"/>
    <property type="molecule type" value="Genomic_DNA"/>
</dbReference>
<feature type="region of interest" description="Disordered" evidence="1">
    <location>
        <begin position="1"/>
        <end position="21"/>
    </location>
</feature>
<sequence>MPRSPTRGFLPNSMPSRERHRNLQIRQTRPLIRYCTLSRQKRRQRRLKAPPCLTSWSRIPSRERQRTKMPQQTSTWRY</sequence>